<evidence type="ECO:0000313" key="1">
    <source>
        <dbReference type="EMBL" id="ABA51446.1"/>
    </source>
</evidence>
<dbReference type="RefSeq" id="WP_011326448.1">
    <property type="nucleotide sequence ID" value="NC_007435.1"/>
</dbReference>
<dbReference type="AlphaFoldDB" id="Q3JI45"/>
<sequence length="74" mass="7563">MNLIVTVGDGGAPQAAEAANIAAAAIDGHRRAAPLLNFSPFISIIPCSAIAVRRLARVGAQSRLATQADANDRP</sequence>
<proteinExistence type="predicted"/>
<name>Q3JI45_BURP1</name>
<organism evidence="1 2">
    <name type="scientific">Burkholderia pseudomallei (strain 1710b)</name>
    <dbReference type="NCBI Taxonomy" id="320372"/>
    <lineage>
        <taxon>Bacteria</taxon>
        <taxon>Pseudomonadati</taxon>
        <taxon>Pseudomonadota</taxon>
        <taxon>Betaproteobacteria</taxon>
        <taxon>Burkholderiales</taxon>
        <taxon>Burkholderiaceae</taxon>
        <taxon>Burkholderia</taxon>
        <taxon>pseudomallei group</taxon>
    </lineage>
</organism>
<accession>Q3JI45</accession>
<reference evidence="1 2" key="1">
    <citation type="submission" date="2005-09" db="EMBL/GenBank/DDBJ databases">
        <authorList>
            <person name="Woods D.E."/>
            <person name="Nierman W.C."/>
        </authorList>
    </citation>
    <scope>NUCLEOTIDE SEQUENCE [LARGE SCALE GENOMIC DNA]</scope>
    <source>
        <strain evidence="1 2">1710b</strain>
    </source>
</reference>
<dbReference type="HOGENOM" id="CLU_2680608_0_0_4"/>
<dbReference type="Proteomes" id="UP000002700">
    <property type="component" value="Chromosome II"/>
</dbReference>
<gene>
    <name evidence="1" type="ordered locus">BURPS1710b_A1601</name>
</gene>
<dbReference type="KEGG" id="bpm:BURPS1710b_A1601"/>
<dbReference type="EMBL" id="CP000125">
    <property type="protein sequence ID" value="ABA51446.1"/>
    <property type="molecule type" value="Genomic_DNA"/>
</dbReference>
<protein>
    <submittedName>
        <fullName evidence="1">Uncharacterized protein</fullName>
    </submittedName>
</protein>
<evidence type="ECO:0000313" key="2">
    <source>
        <dbReference type="Proteomes" id="UP000002700"/>
    </source>
</evidence>
<dbReference type="EnsemblBacteria" id="ABA51446">
    <property type="protein sequence ID" value="ABA51446"/>
    <property type="gene ID" value="BURPS1710b_A1601"/>
</dbReference>